<dbReference type="Pfam" id="PF03171">
    <property type="entry name" value="2OG-FeII_Oxy"/>
    <property type="match status" value="1"/>
</dbReference>
<reference evidence="2 3" key="1">
    <citation type="submission" date="2019-01" db="EMBL/GenBank/DDBJ databases">
        <title>Genome sequencing of the rare red list fungi Fomitopsis rosea.</title>
        <authorList>
            <person name="Buettner E."/>
            <person name="Kellner H."/>
        </authorList>
    </citation>
    <scope>NUCLEOTIDE SEQUENCE [LARGE SCALE GENOMIC DNA]</scope>
    <source>
        <strain evidence="2 3">DSM 105464</strain>
    </source>
</reference>
<dbReference type="EMBL" id="SEKV01000410">
    <property type="protein sequence ID" value="TFY57680.1"/>
    <property type="molecule type" value="Genomic_DNA"/>
</dbReference>
<accession>A0A4Y9Y6K2</accession>
<evidence type="ECO:0000313" key="3">
    <source>
        <dbReference type="Proteomes" id="UP000298390"/>
    </source>
</evidence>
<dbReference type="InterPro" id="IPR027443">
    <property type="entry name" value="IPNS-like_sf"/>
</dbReference>
<name>A0A4Y9Y6K2_9APHY</name>
<evidence type="ECO:0000259" key="1">
    <source>
        <dbReference type="Pfam" id="PF03171"/>
    </source>
</evidence>
<dbReference type="STRING" id="34475.A0A4Y9Y6K2"/>
<comment type="caution">
    <text evidence="2">The sequence shown here is derived from an EMBL/GenBank/DDBJ whole genome shotgun (WGS) entry which is preliminary data.</text>
</comment>
<dbReference type="AlphaFoldDB" id="A0A4Y9Y6K2"/>
<feature type="domain" description="Isopenicillin N synthase-like Fe(2+) 2OG dioxygenase" evidence="1">
    <location>
        <begin position="77"/>
        <end position="168"/>
    </location>
</feature>
<dbReference type="InterPro" id="IPR044861">
    <property type="entry name" value="IPNS-like_FE2OG_OXY"/>
</dbReference>
<evidence type="ECO:0000313" key="2">
    <source>
        <dbReference type="EMBL" id="TFY57680.1"/>
    </source>
</evidence>
<proteinExistence type="predicted"/>
<dbReference type="SUPFAM" id="SSF51197">
    <property type="entry name" value="Clavaminate synthase-like"/>
    <property type="match status" value="1"/>
</dbReference>
<dbReference type="InterPro" id="IPR050231">
    <property type="entry name" value="Iron_ascorbate_oxido_reductase"/>
</dbReference>
<dbReference type="PANTHER" id="PTHR47990">
    <property type="entry name" value="2-OXOGLUTARATE (2OG) AND FE(II)-DEPENDENT OXYGENASE SUPERFAMILY PROTEIN-RELATED"/>
    <property type="match status" value="1"/>
</dbReference>
<sequence length="187" mass="21229">MEADDYDRRQAKDGTVAGANVWLQEPARFREAALTYYHAAEELGKKLFRLFALALEILEDYFDDKTKNSAALMPVLHYPPQTGPVDDRVVGIAGRSCFTILWQEPATQGLQVLNKEKQWIDAPPLQGTLVINLGDQFARWMNEVFKSTVHRAINRSGVRRYSIPLFFGTDYDVKLEHAPLSVLLMMA</sequence>
<protein>
    <recommendedName>
        <fullName evidence="1">Isopenicillin N synthase-like Fe(2+) 2OG dioxygenase domain-containing protein</fullName>
    </recommendedName>
</protein>
<dbReference type="Proteomes" id="UP000298390">
    <property type="component" value="Unassembled WGS sequence"/>
</dbReference>
<dbReference type="Gene3D" id="2.60.120.330">
    <property type="entry name" value="B-lactam Antibiotic, Isopenicillin N Synthase, Chain"/>
    <property type="match status" value="1"/>
</dbReference>
<organism evidence="2 3">
    <name type="scientific">Rhodofomes roseus</name>
    <dbReference type="NCBI Taxonomy" id="34475"/>
    <lineage>
        <taxon>Eukaryota</taxon>
        <taxon>Fungi</taxon>
        <taxon>Dikarya</taxon>
        <taxon>Basidiomycota</taxon>
        <taxon>Agaricomycotina</taxon>
        <taxon>Agaricomycetes</taxon>
        <taxon>Polyporales</taxon>
        <taxon>Rhodofomes</taxon>
    </lineage>
</organism>
<gene>
    <name evidence="2" type="ORF">EVJ58_g6879</name>
</gene>